<dbReference type="Pfam" id="PF00171">
    <property type="entry name" value="Aldedh"/>
    <property type="match status" value="1"/>
</dbReference>
<dbReference type="FunFam" id="3.40.309.10:FF:000012">
    <property type="entry name" value="Betaine aldehyde dehydrogenase"/>
    <property type="match status" value="1"/>
</dbReference>
<proteinExistence type="inferred from homology"/>
<dbReference type="InterPro" id="IPR016160">
    <property type="entry name" value="Ald_DH_CS_CYS"/>
</dbReference>
<reference evidence="7 8" key="1">
    <citation type="journal article" date="2017" name="Curr. Biol.">
        <title>Genome architecture and evolution of a unichromosomal asexual nematode.</title>
        <authorList>
            <person name="Fradin H."/>
            <person name="Zegar C."/>
            <person name="Gutwein M."/>
            <person name="Lucas J."/>
            <person name="Kovtun M."/>
            <person name="Corcoran D."/>
            <person name="Baugh L.R."/>
            <person name="Kiontke K."/>
            <person name="Gunsalus K."/>
            <person name="Fitch D.H."/>
            <person name="Piano F."/>
        </authorList>
    </citation>
    <scope>NUCLEOTIDE SEQUENCE [LARGE SCALE GENOMIC DNA]</scope>
    <source>
        <strain evidence="7">PF1309</strain>
    </source>
</reference>
<evidence type="ECO:0000313" key="8">
    <source>
        <dbReference type="Proteomes" id="UP000218231"/>
    </source>
</evidence>
<dbReference type="CDD" id="cd07093">
    <property type="entry name" value="ALDH_F8_HMSADH"/>
    <property type="match status" value="1"/>
</dbReference>
<dbReference type="PROSITE" id="PS00687">
    <property type="entry name" value="ALDEHYDE_DEHYDR_GLU"/>
    <property type="match status" value="1"/>
</dbReference>
<dbReference type="Gene3D" id="3.40.309.10">
    <property type="entry name" value="Aldehyde Dehydrogenase, Chain A, domain 2"/>
    <property type="match status" value="1"/>
</dbReference>
<dbReference type="InterPro" id="IPR016163">
    <property type="entry name" value="Ald_DH_C"/>
</dbReference>
<dbReference type="Gene3D" id="3.40.605.10">
    <property type="entry name" value="Aldehyde Dehydrogenase, Chain A, domain 1"/>
    <property type="match status" value="1"/>
</dbReference>
<dbReference type="STRING" id="2018661.A0A2A2LHF6"/>
<dbReference type="Proteomes" id="UP000218231">
    <property type="component" value="Unassembled WGS sequence"/>
</dbReference>
<evidence type="ECO:0000259" key="6">
    <source>
        <dbReference type="Pfam" id="PF00171"/>
    </source>
</evidence>
<evidence type="ECO:0000313" key="7">
    <source>
        <dbReference type="EMBL" id="PAV85565.1"/>
    </source>
</evidence>
<dbReference type="FunFam" id="3.40.605.10:FF:000001">
    <property type="entry name" value="Aldehyde dehydrogenase 1"/>
    <property type="match status" value="1"/>
</dbReference>
<protein>
    <recommendedName>
        <fullName evidence="6">Aldehyde dehydrogenase domain-containing protein</fullName>
    </recommendedName>
</protein>
<evidence type="ECO:0000256" key="1">
    <source>
        <dbReference type="ARBA" id="ARBA00009986"/>
    </source>
</evidence>
<dbReference type="InterPro" id="IPR016162">
    <property type="entry name" value="Ald_DH_N"/>
</dbReference>
<dbReference type="OrthoDB" id="310895at2759"/>
<dbReference type="InterPro" id="IPR015590">
    <property type="entry name" value="Aldehyde_DH_dom"/>
</dbReference>
<evidence type="ECO:0000256" key="4">
    <source>
        <dbReference type="PROSITE-ProRule" id="PRU10007"/>
    </source>
</evidence>
<accession>A0A2A2LHF6</accession>
<keyword evidence="3" id="KW-0520">NAD</keyword>
<keyword evidence="2 5" id="KW-0560">Oxidoreductase</keyword>
<dbReference type="EMBL" id="LIAE01006758">
    <property type="protein sequence ID" value="PAV85565.1"/>
    <property type="molecule type" value="Genomic_DNA"/>
</dbReference>
<comment type="similarity">
    <text evidence="1 5">Belongs to the aldehyde dehydrogenase family.</text>
</comment>
<gene>
    <name evidence="7" type="ORF">WR25_12178</name>
</gene>
<dbReference type="PROSITE" id="PS00070">
    <property type="entry name" value="ALDEHYDE_DEHYDR_CYS"/>
    <property type="match status" value="1"/>
</dbReference>
<dbReference type="PANTHER" id="PTHR43720">
    <property type="entry name" value="2-AMINOMUCONIC SEMIALDEHYDE DEHYDROGENASE"/>
    <property type="match status" value="1"/>
</dbReference>
<sequence length="497" mass="54680">MSFAEKARHLVEFPNGEHEALTNFINNEFVPANSKREMDSVNPATGKSWIKIPDSDREDVDRAVKAAQNAFKSWSTTSVQIRSKLLMKLANLLEENLDGLAEIESRDQGKPVWLAKAIDIPRCIHNFRFFASAILHHTAPSTLIEEPVKALNYVKHDPIGVAALISPWNLPLYLLSFKIAPAIASGNTVVCKPSELTSVSAWLLMHAIREVGFPEGVVNMVIGTGQAVGEPLVTHPNVPLVSFTGSTVIGKRIAEIAAKWNKKVSLEMGGKNACIVYPSANLQRDLPIIARSCFINQGEICLCSSRLFVHESIFDEFLKGLISEAEKLKVGDPTSAESKLGAMNSEVHFNKVKSYIELAQKEEKVHCGGVVKMDGKCENGYFIAPTIVTDISDESRCMKEEIFGPVVCLSKFKTQEEVIERANNTLYGLSATVWSSNSEELLNTANGLRVGTVWCNTWLTRDLNLPFGGTKESGQGREGAVDSMHFFTEAKTVCVRL</sequence>
<comment type="caution">
    <text evidence="7">The sequence shown here is derived from an EMBL/GenBank/DDBJ whole genome shotgun (WGS) entry which is preliminary data.</text>
</comment>
<dbReference type="SUPFAM" id="SSF53720">
    <property type="entry name" value="ALDH-like"/>
    <property type="match status" value="1"/>
</dbReference>
<feature type="domain" description="Aldehyde dehydrogenase" evidence="6">
    <location>
        <begin position="29"/>
        <end position="493"/>
    </location>
</feature>
<organism evidence="7 8">
    <name type="scientific">Diploscapter pachys</name>
    <dbReference type="NCBI Taxonomy" id="2018661"/>
    <lineage>
        <taxon>Eukaryota</taxon>
        <taxon>Metazoa</taxon>
        <taxon>Ecdysozoa</taxon>
        <taxon>Nematoda</taxon>
        <taxon>Chromadorea</taxon>
        <taxon>Rhabditida</taxon>
        <taxon>Rhabditina</taxon>
        <taxon>Rhabditomorpha</taxon>
        <taxon>Rhabditoidea</taxon>
        <taxon>Rhabditidae</taxon>
        <taxon>Diploscapter</taxon>
    </lineage>
</organism>
<evidence type="ECO:0000256" key="2">
    <source>
        <dbReference type="ARBA" id="ARBA00023002"/>
    </source>
</evidence>
<feature type="active site" evidence="4">
    <location>
        <position position="267"/>
    </location>
</feature>
<keyword evidence="8" id="KW-1185">Reference proteome</keyword>
<dbReference type="GO" id="GO:0016620">
    <property type="term" value="F:oxidoreductase activity, acting on the aldehyde or oxo group of donors, NAD or NADP as acceptor"/>
    <property type="evidence" value="ECO:0007669"/>
    <property type="project" value="InterPro"/>
</dbReference>
<dbReference type="AlphaFoldDB" id="A0A2A2LHF6"/>
<dbReference type="PANTHER" id="PTHR43720:SF2">
    <property type="entry name" value="2-AMINOMUCONIC SEMIALDEHYDE DEHYDROGENASE"/>
    <property type="match status" value="1"/>
</dbReference>
<name>A0A2A2LHF6_9BILA</name>
<evidence type="ECO:0000256" key="5">
    <source>
        <dbReference type="RuleBase" id="RU003345"/>
    </source>
</evidence>
<dbReference type="InterPro" id="IPR016161">
    <property type="entry name" value="Ald_DH/histidinol_DH"/>
</dbReference>
<dbReference type="InterPro" id="IPR029510">
    <property type="entry name" value="Ald_DH_CS_GLU"/>
</dbReference>
<evidence type="ECO:0000256" key="3">
    <source>
        <dbReference type="ARBA" id="ARBA00023027"/>
    </source>
</evidence>